<keyword evidence="3" id="KW-0031">Aminopeptidase</keyword>
<evidence type="ECO:0000313" key="2">
    <source>
        <dbReference type="EMBL" id="CAE6480965.1"/>
    </source>
</evidence>
<feature type="domain" description="AB hydrolase-1" evidence="1">
    <location>
        <begin position="74"/>
        <end position="292"/>
    </location>
</feature>
<dbReference type="PANTHER" id="PTHR43194:SF2">
    <property type="entry name" value="PEROXISOMAL MEMBRANE PROTEIN LPX1"/>
    <property type="match status" value="1"/>
</dbReference>
<reference evidence="2" key="2">
    <citation type="submission" date="2021-01" db="EMBL/GenBank/DDBJ databases">
        <authorList>
            <person name="Kaushik A."/>
        </authorList>
    </citation>
    <scope>NUCLEOTIDE SEQUENCE</scope>
    <source>
        <strain evidence="2">AG1-1A</strain>
    </source>
</reference>
<dbReference type="EMBL" id="CAJMWR010004052">
    <property type="protein sequence ID" value="CAE6480965.1"/>
    <property type="molecule type" value="Genomic_DNA"/>
</dbReference>
<comment type="caution">
    <text evidence="2">The sequence shown here is derived from an EMBL/GenBank/DDBJ whole genome shotgun (WGS) entry which is preliminary data.</text>
</comment>
<dbReference type="Gene3D" id="3.40.50.1820">
    <property type="entry name" value="alpha/beta hydrolase"/>
    <property type="match status" value="1"/>
</dbReference>
<dbReference type="Proteomes" id="UP000663840">
    <property type="component" value="Unassembled WGS sequence"/>
</dbReference>
<protein>
    <submittedName>
        <fullName evidence="3">Serine aminopeptidase, S33</fullName>
    </submittedName>
</protein>
<dbReference type="Proteomes" id="UP000650582">
    <property type="component" value="Unassembled WGS sequence"/>
</dbReference>
<proteinExistence type="predicted"/>
<dbReference type="Pfam" id="PF00561">
    <property type="entry name" value="Abhydrolase_1"/>
    <property type="match status" value="1"/>
</dbReference>
<dbReference type="InterPro" id="IPR050228">
    <property type="entry name" value="Carboxylesterase_BioH"/>
</dbReference>
<keyword evidence="3" id="KW-0378">Hydrolase</keyword>
<dbReference type="InterPro" id="IPR029058">
    <property type="entry name" value="AB_hydrolase_fold"/>
</dbReference>
<dbReference type="EMBL" id="JACYCC010000130">
    <property type="protein sequence ID" value="KAF8674613.1"/>
    <property type="molecule type" value="Genomic_DNA"/>
</dbReference>
<organism evidence="2 4">
    <name type="scientific">Rhizoctonia solani</name>
    <dbReference type="NCBI Taxonomy" id="456999"/>
    <lineage>
        <taxon>Eukaryota</taxon>
        <taxon>Fungi</taxon>
        <taxon>Dikarya</taxon>
        <taxon>Basidiomycota</taxon>
        <taxon>Agaricomycotina</taxon>
        <taxon>Agaricomycetes</taxon>
        <taxon>Cantharellales</taxon>
        <taxon>Ceratobasidiaceae</taxon>
        <taxon>Rhizoctonia</taxon>
    </lineage>
</organism>
<evidence type="ECO:0000313" key="4">
    <source>
        <dbReference type="Proteomes" id="UP000663840"/>
    </source>
</evidence>
<dbReference type="SUPFAM" id="SSF53474">
    <property type="entry name" value="alpha/beta-Hydrolases"/>
    <property type="match status" value="1"/>
</dbReference>
<evidence type="ECO:0000259" key="1">
    <source>
        <dbReference type="Pfam" id="PF00561"/>
    </source>
</evidence>
<reference evidence="3" key="1">
    <citation type="submission" date="2020-09" db="EMBL/GenBank/DDBJ databases">
        <title>Comparative genome analyses of four rice-infecting Rhizoctonia solani isolates reveal extensive enrichment of homogalacturonan modification genes.</title>
        <authorList>
            <person name="Lee D.-Y."/>
            <person name="Jeon J."/>
            <person name="Kim K.-T."/>
            <person name="Cheong K."/>
            <person name="Song H."/>
            <person name="Choi G."/>
            <person name="Ko J."/>
            <person name="Opiyo S.O."/>
            <person name="Zuo S."/>
            <person name="Madhav S."/>
            <person name="Lee Y.-H."/>
            <person name="Wang G.-L."/>
        </authorList>
    </citation>
    <scope>NUCLEOTIDE SEQUENCE</scope>
    <source>
        <strain evidence="3">AG1-IA YN-7</strain>
    </source>
</reference>
<accession>A0A8H3GYY4</accession>
<dbReference type="InterPro" id="IPR000073">
    <property type="entry name" value="AB_hydrolase_1"/>
</dbReference>
<dbReference type="PANTHER" id="PTHR43194">
    <property type="entry name" value="HYDROLASE ALPHA/BETA FOLD FAMILY"/>
    <property type="match status" value="1"/>
</dbReference>
<name>A0A8H3GYY4_9AGAM</name>
<dbReference type="AlphaFoldDB" id="A0A8H3GYY4"/>
<sequence length="379" mass="42158">MAARYDVRSKLVRTVPSEYIISPNPDPNDPKLPTPPIGTCRHYLSTPAGHLEILYALPGHATIDSSVEESWKAPVLFLHGGFGSANCYSNFLPWFAERGRPAYSLSVRGHGRSWRPSYWTLYFAPKDVFAEDVIAALKFIRKRHANVGPITLVGHSAGGGLAQYIVGNGRAEGVRKLVVLAGIPSFGAWRIYLNWLILDPWFLVRALWDLYHPRTALSSTKLVHRAFFSPNYPIKKVQAFEAEMAPFESMSWPMGMMFPFVSPMRVLNNLGIHSSKAPLLTIAGAQDTLVSVPIMRRLAHLYAAISVGIYGSITKTKRKLEFADVSNIQDGFVSGITQTDENNGKVWFAEIKSPGAGHNLMRDDGWEKCARVIDVFLDE</sequence>
<gene>
    <name evidence="2" type="ORF">RDB_LOCUS132964</name>
    <name evidence="3" type="ORF">RHS04_07167</name>
</gene>
<evidence type="ECO:0000313" key="3">
    <source>
        <dbReference type="EMBL" id="KAF8674613.1"/>
    </source>
</evidence>
<keyword evidence="3" id="KW-0645">Protease</keyword>
<dbReference type="GO" id="GO:0004177">
    <property type="term" value="F:aminopeptidase activity"/>
    <property type="evidence" value="ECO:0007669"/>
    <property type="project" value="UniProtKB-KW"/>
</dbReference>